<evidence type="ECO:0000313" key="2">
    <source>
        <dbReference type="Proteomes" id="UP001179501"/>
    </source>
</evidence>
<name>A0AAE9XDB7_PORGN</name>
<gene>
    <name evidence="1" type="ORF">NY151_02735</name>
</gene>
<accession>A0AAE9XDB7</accession>
<dbReference type="Proteomes" id="UP001179501">
    <property type="component" value="Chromosome"/>
</dbReference>
<sequence>MARNFFVFGAANKKFSRRNEKVLVPFFRKTGARNE</sequence>
<evidence type="ECO:0000313" key="1">
    <source>
        <dbReference type="EMBL" id="WCG04202.1"/>
    </source>
</evidence>
<reference evidence="1" key="1">
    <citation type="submission" date="2023-01" db="EMBL/GenBank/DDBJ databases">
        <title>Phages are important unrecognized players in the ecology of the oral pathogen Porphyromonas gingivalis.</title>
        <authorList>
            <person name="Matrishin C.B."/>
            <person name="Kauffman K.M."/>
        </authorList>
    </citation>
    <scope>NUCLEOTIDE SEQUENCE</scope>
    <source>
        <strain evidence="1">ATCC 49417</strain>
    </source>
</reference>
<organism evidence="1 2">
    <name type="scientific">Porphyromonas gingivalis</name>
    <name type="common">Bacteroides gingivalis</name>
    <dbReference type="NCBI Taxonomy" id="837"/>
    <lineage>
        <taxon>Bacteria</taxon>
        <taxon>Pseudomonadati</taxon>
        <taxon>Bacteroidota</taxon>
        <taxon>Bacteroidia</taxon>
        <taxon>Bacteroidales</taxon>
        <taxon>Porphyromonadaceae</taxon>
        <taxon>Porphyromonas</taxon>
    </lineage>
</organism>
<dbReference type="AlphaFoldDB" id="A0AAE9XDB7"/>
<protein>
    <submittedName>
        <fullName evidence="1">Uncharacterized protein</fullName>
    </submittedName>
</protein>
<proteinExistence type="predicted"/>
<dbReference type="EMBL" id="CP116614">
    <property type="protein sequence ID" value="WCG04202.1"/>
    <property type="molecule type" value="Genomic_DNA"/>
</dbReference>